<dbReference type="SUPFAM" id="SSF57196">
    <property type="entry name" value="EGF/Laminin"/>
    <property type="match status" value="2"/>
</dbReference>
<comment type="caution">
    <text evidence="5">Lacks conserved residue(s) required for the propagation of feature annotation.</text>
</comment>
<dbReference type="AlphaFoldDB" id="A0A7M5X703"/>
<evidence type="ECO:0000256" key="6">
    <source>
        <dbReference type="SAM" id="SignalP"/>
    </source>
</evidence>
<reference evidence="8" key="1">
    <citation type="submission" date="2021-01" db="UniProtKB">
        <authorList>
            <consortium name="EnsemblMetazoa"/>
        </authorList>
    </citation>
    <scope>IDENTIFICATION</scope>
</reference>
<dbReference type="CDD" id="cd00054">
    <property type="entry name" value="EGF_CA"/>
    <property type="match status" value="3"/>
</dbReference>
<evidence type="ECO:0000256" key="5">
    <source>
        <dbReference type="PROSITE-ProRule" id="PRU00076"/>
    </source>
</evidence>
<feature type="domain" description="EGF-like" evidence="7">
    <location>
        <begin position="378"/>
        <end position="418"/>
    </location>
</feature>
<dbReference type="InterPro" id="IPR049883">
    <property type="entry name" value="NOTCH1_EGF-like"/>
</dbReference>
<evidence type="ECO:0000256" key="2">
    <source>
        <dbReference type="ARBA" id="ARBA00022729"/>
    </source>
</evidence>
<dbReference type="OrthoDB" id="4062651at2759"/>
<dbReference type="EnsemblMetazoa" id="CLYHEMT018769.1">
    <property type="protein sequence ID" value="CLYHEMP018769.1"/>
    <property type="gene ID" value="CLYHEMG018769"/>
</dbReference>
<dbReference type="PROSITE" id="PS00010">
    <property type="entry name" value="ASX_HYDROXYL"/>
    <property type="match status" value="2"/>
</dbReference>
<proteinExistence type="predicted"/>
<dbReference type="Pfam" id="PF07645">
    <property type="entry name" value="EGF_CA"/>
    <property type="match status" value="3"/>
</dbReference>
<dbReference type="FunFam" id="2.10.25.10:FF:000037">
    <property type="entry name" value="Signal peptide, CUB domain and EGF-like domain-containing 2"/>
    <property type="match status" value="1"/>
</dbReference>
<accession>A0A7M5X703</accession>
<feature type="signal peptide" evidence="6">
    <location>
        <begin position="1"/>
        <end position="21"/>
    </location>
</feature>
<dbReference type="PROSITE" id="PS50026">
    <property type="entry name" value="EGF_3"/>
    <property type="match status" value="2"/>
</dbReference>
<dbReference type="SMART" id="SM00179">
    <property type="entry name" value="EGF_CA"/>
    <property type="match status" value="7"/>
</dbReference>
<dbReference type="FunFam" id="2.10.25.10:FF:000139">
    <property type="entry name" value="Fibulin-1"/>
    <property type="match status" value="1"/>
</dbReference>
<keyword evidence="4" id="KW-1015">Disulfide bond</keyword>
<dbReference type="Proteomes" id="UP000594262">
    <property type="component" value="Unplaced"/>
</dbReference>
<name>A0A7M5X703_9CNID</name>
<keyword evidence="3" id="KW-0677">Repeat</keyword>
<dbReference type="PROSITE" id="PS01187">
    <property type="entry name" value="EGF_CA"/>
    <property type="match status" value="2"/>
</dbReference>
<dbReference type="Pfam" id="PF12662">
    <property type="entry name" value="cEGF"/>
    <property type="match status" value="2"/>
</dbReference>
<dbReference type="InterPro" id="IPR018097">
    <property type="entry name" value="EGF_Ca-bd_CS"/>
</dbReference>
<dbReference type="InterPro" id="IPR009030">
    <property type="entry name" value="Growth_fac_rcpt_cys_sf"/>
</dbReference>
<dbReference type="SUPFAM" id="SSF57184">
    <property type="entry name" value="Growth factor receptor domain"/>
    <property type="match status" value="1"/>
</dbReference>
<organism evidence="8 9">
    <name type="scientific">Clytia hemisphaerica</name>
    <dbReference type="NCBI Taxonomy" id="252671"/>
    <lineage>
        <taxon>Eukaryota</taxon>
        <taxon>Metazoa</taxon>
        <taxon>Cnidaria</taxon>
        <taxon>Hydrozoa</taxon>
        <taxon>Hydroidolina</taxon>
        <taxon>Leptothecata</taxon>
        <taxon>Obeliida</taxon>
        <taxon>Clytiidae</taxon>
        <taxon>Clytia</taxon>
    </lineage>
</organism>
<evidence type="ECO:0000313" key="9">
    <source>
        <dbReference type="Proteomes" id="UP000594262"/>
    </source>
</evidence>
<dbReference type="FunFam" id="2.10.25.10:FF:000240">
    <property type="entry name" value="Vitamin K-dependent protein S"/>
    <property type="match status" value="1"/>
</dbReference>
<evidence type="ECO:0000259" key="7">
    <source>
        <dbReference type="PROSITE" id="PS50026"/>
    </source>
</evidence>
<dbReference type="PANTHER" id="PTHR24034:SF111">
    <property type="entry name" value="FIBULIN-2-LIKE ISOFORM X1"/>
    <property type="match status" value="1"/>
</dbReference>
<dbReference type="InterPro" id="IPR026823">
    <property type="entry name" value="cEGF"/>
</dbReference>
<protein>
    <recommendedName>
        <fullName evidence="7">EGF-like domain-containing protein</fullName>
    </recommendedName>
</protein>
<evidence type="ECO:0000313" key="8">
    <source>
        <dbReference type="EnsemblMetazoa" id="CLYHEMP018769.1"/>
    </source>
</evidence>
<sequence>MVAMNFFFLVLIVCIYNSVDTLKVESSCCKEGVSFYNANIKDKENSRMCYEERNRTKGLVCHSIRTLCCLNSQREESCKQGVEAVMVSGRSCNKLTSVAFLGSSFKCCECCKLGRQHALDHPDKEDGEGCKTSEFNDKQCNNVFESCCKKTKEAAKKPQSCEELECEHVCQQTNSGPFCSCKQGYQLNKDNKTCEDINECLTQSNKCVKGFECHNLPGSYTCRRVYKKINCPDGYEQVNDFCRDVDECKNGQAKCQNGTFCENVLGGYQCTVKDNKHKCQAGSYKYRGRCIDKNECKSRPCRAYERCVNTVGSYKCVAAACPVGYRFDGSSCTDINECKEVKNICSGSGERCVNTLGAYQCFCKSGFKQNQISKTCEDINECTNRARLCAHKCYNLIGGYQCACHKGFKLHSNKRSCLDIDECREKKNVCGSNDRCINVRGDFICFANTCPIHYRKQGRSTCKKACPTGQNCGNLPLYIRKFIRSRSRTSTFRIPLTVSTRRYGAVTDVYFEFTQGNEENEYKLKRFAANTVLIHATKGNFATVEPFKTELKIQATISRLNSSPVKILYHLYLNFY</sequence>
<dbReference type="InterPro" id="IPR000152">
    <property type="entry name" value="EGF-type_Asp/Asn_hydroxyl_site"/>
</dbReference>
<dbReference type="SMART" id="SM00181">
    <property type="entry name" value="EGF"/>
    <property type="match status" value="7"/>
</dbReference>
<dbReference type="GO" id="GO:0005509">
    <property type="term" value="F:calcium ion binding"/>
    <property type="evidence" value="ECO:0007669"/>
    <property type="project" value="InterPro"/>
</dbReference>
<dbReference type="InterPro" id="IPR000742">
    <property type="entry name" value="EGF"/>
</dbReference>
<keyword evidence="9" id="KW-1185">Reference proteome</keyword>
<dbReference type="Gene3D" id="2.10.25.10">
    <property type="entry name" value="Laminin"/>
    <property type="match status" value="7"/>
</dbReference>
<keyword evidence="1 5" id="KW-0245">EGF-like domain</keyword>
<dbReference type="PANTHER" id="PTHR24034">
    <property type="entry name" value="EGF-LIKE DOMAIN-CONTAINING PROTEIN"/>
    <property type="match status" value="1"/>
</dbReference>
<feature type="domain" description="EGF-like" evidence="7">
    <location>
        <begin position="334"/>
        <end position="377"/>
    </location>
</feature>
<dbReference type="RefSeq" id="XP_066926220.1">
    <property type="nucleotide sequence ID" value="XM_067070119.1"/>
</dbReference>
<evidence type="ECO:0000256" key="4">
    <source>
        <dbReference type="ARBA" id="ARBA00023157"/>
    </source>
</evidence>
<keyword evidence="2 6" id="KW-0732">Signal</keyword>
<dbReference type="PROSITE" id="PS01186">
    <property type="entry name" value="EGF_2"/>
    <property type="match status" value="3"/>
</dbReference>
<evidence type="ECO:0000256" key="1">
    <source>
        <dbReference type="ARBA" id="ARBA00022536"/>
    </source>
</evidence>
<dbReference type="InterPro" id="IPR001881">
    <property type="entry name" value="EGF-like_Ca-bd_dom"/>
</dbReference>
<dbReference type="InterPro" id="IPR050751">
    <property type="entry name" value="ECM_structural_protein"/>
</dbReference>
<feature type="chain" id="PRO_5029782011" description="EGF-like domain-containing protein" evidence="6">
    <location>
        <begin position="22"/>
        <end position="576"/>
    </location>
</feature>
<dbReference type="GeneID" id="136813613"/>
<evidence type="ECO:0000256" key="3">
    <source>
        <dbReference type="ARBA" id="ARBA00022737"/>
    </source>
</evidence>